<accession>A0ABU4VIV3</accession>
<dbReference type="EC" id="1.14.13.-" evidence="2"/>
<keyword evidence="3" id="KW-1185">Reference proteome</keyword>
<reference evidence="2 3" key="1">
    <citation type="submission" date="2023-11" db="EMBL/GenBank/DDBJ databases">
        <authorList>
            <person name="Xu M."/>
            <person name="Jiang T."/>
        </authorList>
    </citation>
    <scope>NUCLEOTIDE SEQUENCE [LARGE SCALE GENOMIC DNA]</scope>
    <source>
        <strain evidence="2 3">SD</strain>
    </source>
</reference>
<dbReference type="InterPro" id="IPR036188">
    <property type="entry name" value="FAD/NAD-bd_sf"/>
</dbReference>
<dbReference type="PRINTS" id="PR00469">
    <property type="entry name" value="PNDRDTASEII"/>
</dbReference>
<dbReference type="SUPFAM" id="SSF51905">
    <property type="entry name" value="FAD/NAD(P)-binding domain"/>
    <property type="match status" value="2"/>
</dbReference>
<dbReference type="Proteomes" id="UP001277761">
    <property type="component" value="Unassembled WGS sequence"/>
</dbReference>
<dbReference type="PANTHER" id="PTHR42877:SF4">
    <property type="entry name" value="FAD_NAD(P)-BINDING DOMAIN-CONTAINING PROTEIN-RELATED"/>
    <property type="match status" value="1"/>
</dbReference>
<dbReference type="PANTHER" id="PTHR42877">
    <property type="entry name" value="L-ORNITHINE N(5)-MONOOXYGENASE-RELATED"/>
    <property type="match status" value="1"/>
</dbReference>
<dbReference type="Gene3D" id="3.50.50.60">
    <property type="entry name" value="FAD/NAD(P)-binding domain"/>
    <property type="match status" value="3"/>
</dbReference>
<evidence type="ECO:0000313" key="2">
    <source>
        <dbReference type="EMBL" id="MDX8151761.1"/>
    </source>
</evidence>
<keyword evidence="2" id="KW-0560">Oxidoreductase</keyword>
<dbReference type="EMBL" id="JAXAVX010000003">
    <property type="protein sequence ID" value="MDX8151761.1"/>
    <property type="molecule type" value="Genomic_DNA"/>
</dbReference>
<proteinExistence type="predicted"/>
<dbReference type="InterPro" id="IPR051209">
    <property type="entry name" value="FAD-bind_Monooxygenase_sf"/>
</dbReference>
<protein>
    <submittedName>
        <fullName evidence="2">NAD(P)/FAD-dependent oxidoreductase</fullName>
        <ecNumber evidence="2">1.14.13.-</ecNumber>
    </submittedName>
</protein>
<dbReference type="Pfam" id="PF13738">
    <property type="entry name" value="Pyr_redox_3"/>
    <property type="match status" value="1"/>
</dbReference>
<dbReference type="RefSeq" id="WP_319953914.1">
    <property type="nucleotide sequence ID" value="NZ_JAXAVX010000003.1"/>
</dbReference>
<name>A0ABU4VIV3_9ACTN</name>
<gene>
    <name evidence="2" type="ORF">SK069_09165</name>
</gene>
<organism evidence="2 3">
    <name type="scientific">Patulibacter brassicae</name>
    <dbReference type="NCBI Taxonomy" id="1705717"/>
    <lineage>
        <taxon>Bacteria</taxon>
        <taxon>Bacillati</taxon>
        <taxon>Actinomycetota</taxon>
        <taxon>Thermoleophilia</taxon>
        <taxon>Solirubrobacterales</taxon>
        <taxon>Patulibacteraceae</taxon>
        <taxon>Patulibacter</taxon>
    </lineage>
</organism>
<dbReference type="PRINTS" id="PR00368">
    <property type="entry name" value="FADPNR"/>
</dbReference>
<evidence type="ECO:0000313" key="3">
    <source>
        <dbReference type="Proteomes" id="UP001277761"/>
    </source>
</evidence>
<dbReference type="GO" id="GO:0016491">
    <property type="term" value="F:oxidoreductase activity"/>
    <property type="evidence" value="ECO:0007669"/>
    <property type="project" value="UniProtKB-KW"/>
</dbReference>
<feature type="region of interest" description="Disordered" evidence="1">
    <location>
        <begin position="499"/>
        <end position="519"/>
    </location>
</feature>
<sequence length="519" mass="57198">MTTTSTTTRTRVAIVGAGFGGLAMAIELQRAGIDDYVVLERADHVGGVWQANSYPGAACDVPSVIYQFSYALKVDWSRRFGSQAEIRQYLHDVADEQGVLPHVRYGREVTEATFDEGAGRWRVSTTTGEVYDAQVLLCATGQLSRPRILDLPGREAFEQAGGIDFHSAEWDHDVDLTGKRVVVVGGGASAIQVVPAIADRTRHLTVVQRSPSWVVGKYDRAPSGLEKALLRRFPSLHRRYRDAMWWWFESRFPLTKRRMDPLRKGWEAFLRWKIERTVGPEKAAAATPDYPLGCNRILLSSQWFRTLARPDVDVRRTAVTALRAGGVTLADGTEVDADVVVWCTGFTATEYLAPIRIVGRDGVEIRDAWRDGPEAYLGLATPGFPNLFMSYGPNTGSLTNTIVWLLERQAAYARQAVEHVGRTGGWVDVRRGVHDAFNDELQQRLQGTVFTRPCPGWYTTEAGKVTQVWVGSHVEYGRRTRVFDPGIYEHGGGAFARDAGTGGAGTTSAAPHASAEVSA</sequence>
<comment type="caution">
    <text evidence="2">The sequence shown here is derived from an EMBL/GenBank/DDBJ whole genome shotgun (WGS) entry which is preliminary data.</text>
</comment>
<evidence type="ECO:0000256" key="1">
    <source>
        <dbReference type="SAM" id="MobiDB-lite"/>
    </source>
</evidence>